<dbReference type="PANTHER" id="PTHR32468">
    <property type="entry name" value="CATION/H + ANTIPORTER"/>
    <property type="match status" value="1"/>
</dbReference>
<keyword evidence="6 10" id="KW-1133">Transmembrane helix</keyword>
<dbReference type="Proteomes" id="UP000824120">
    <property type="component" value="Chromosome 4"/>
</dbReference>
<feature type="transmembrane region" description="Helical" evidence="10">
    <location>
        <begin position="21"/>
        <end position="45"/>
    </location>
</feature>
<protein>
    <submittedName>
        <fullName evidence="14">Uncharacterized protein</fullName>
    </submittedName>
</protein>
<dbReference type="Gene3D" id="1.20.1530.20">
    <property type="match status" value="1"/>
</dbReference>
<gene>
    <name evidence="14" type="ORF">H5410_020642</name>
</gene>
<keyword evidence="15" id="KW-1185">Reference proteome</keyword>
<evidence type="ECO:0000256" key="9">
    <source>
        <dbReference type="ARBA" id="ARBA00038341"/>
    </source>
</evidence>
<dbReference type="OrthoDB" id="754456at2759"/>
<feature type="transmembrane region" description="Helical" evidence="10">
    <location>
        <begin position="51"/>
        <end position="70"/>
    </location>
</feature>
<dbReference type="GO" id="GO:0006885">
    <property type="term" value="P:regulation of pH"/>
    <property type="evidence" value="ECO:0007669"/>
    <property type="project" value="TreeGrafter"/>
</dbReference>
<feature type="domain" description="Cation/H+ exchanger transmembrane" evidence="11">
    <location>
        <begin position="35"/>
        <end position="435"/>
    </location>
</feature>
<comment type="subcellular location">
    <subcellularLocation>
        <location evidence="1">Membrane</location>
        <topology evidence="1">Multi-pass membrane protein</topology>
    </subcellularLocation>
</comment>
<sequence length="809" mass="89572">MDFLKQNDTKVECRNQITIRIASMSIYLLGFFFAMFLCNCVHLLLRPISQPRIIAESIVGLLLSNLEFVRSRFLNDSEVQQTLNYIVDAIMVCHMFVVGLEIDPNIFLQLTLPEAKVAYSGVLTTFVLACLITPLLNISKQSNAVFSSCLAIVLAGTDSPLLTRLITDLKIGKSDIGRFIVDAGIHSDVVSILLIAIGFLIFDPDKNFQNRSVIMMLKMMAILVFQTLLASKVVPSVMKWVNNENPEGKPMKGSHLVVALAFIILICSMSPVVGYSKVLSAFLVGLFMPREGRISKMMIGKVNYIFRTIFYPLFFFWVGTEAKLSEFEAGKIASWGKIIIPFIIATSGKVVGSAVSGLMLGFHWPESVATGLLLNIKGHFQVYLAINAYRVCLVRPRISINTQTWPQLMNVISMSTSIALVFVTFLTIIYTPVVVAKIIERARRRSPTQKMALQCVNPVNELRILLCIRSPQDVYSAINFMEISRGPVNPGIMVYLTDMIDLTDKIAATLITQGEGIDAVAVTDPTVVEMREKITLDVNAYLNENCQGVSLRRMMALSTINNMHQDISILAEDLMVHLVILPFHKNQEEDGRLQVGHTGFRHINRKVLRNAPCSVGILVDRGLGKTVIARSSISLNAAVIFIGGKDDREALVYAGRVARHPGVKLTVIRFLLEAVGDSVSSRISKAKVNTSEHLEEMKIDDECFAEFYDKHVAGGRVAYIEKYLINSGQTFSTLRSLEGQYGLFIVGRGGRVNSVLTVGMSDWEECPELGPIGDILSASDFSVTASVLIIQQHSLKGELDGLHDEFSIM</sequence>
<dbReference type="AlphaFoldDB" id="A0A9J5Z920"/>
<evidence type="ECO:0000256" key="3">
    <source>
        <dbReference type="ARBA" id="ARBA00022538"/>
    </source>
</evidence>
<evidence type="ECO:0000256" key="7">
    <source>
        <dbReference type="ARBA" id="ARBA00023065"/>
    </source>
</evidence>
<dbReference type="Pfam" id="PF23259">
    <property type="entry name" value="CHX17_C"/>
    <property type="match status" value="1"/>
</dbReference>
<dbReference type="InterPro" id="IPR057291">
    <property type="entry name" value="CHX17_2nd"/>
</dbReference>
<feature type="domain" description="Cation/H(+) antiporter central" evidence="12">
    <location>
        <begin position="545"/>
        <end position="626"/>
    </location>
</feature>
<evidence type="ECO:0000256" key="6">
    <source>
        <dbReference type="ARBA" id="ARBA00022989"/>
    </source>
</evidence>
<evidence type="ECO:0000256" key="1">
    <source>
        <dbReference type="ARBA" id="ARBA00004141"/>
    </source>
</evidence>
<dbReference type="GO" id="GO:0006813">
    <property type="term" value="P:potassium ion transport"/>
    <property type="evidence" value="ECO:0007669"/>
    <property type="project" value="UniProtKB-KW"/>
</dbReference>
<evidence type="ECO:0000259" key="13">
    <source>
        <dbReference type="Pfam" id="PF23259"/>
    </source>
</evidence>
<feature type="transmembrane region" description="Helical" evidence="10">
    <location>
        <begin position="144"/>
        <end position="163"/>
    </location>
</feature>
<dbReference type="Pfam" id="PF23256">
    <property type="entry name" value="CHX17_2nd"/>
    <property type="match status" value="1"/>
</dbReference>
<comment type="similarity">
    <text evidence="9">Belongs to the monovalent cation:proton antiporter 2 (CPA2) transporter (TC 2.A.37) family. CHX (TC 2.A.37.4) subfamily.</text>
</comment>
<dbReference type="GO" id="GO:0016020">
    <property type="term" value="C:membrane"/>
    <property type="evidence" value="ECO:0007669"/>
    <property type="project" value="UniProtKB-SubCell"/>
</dbReference>
<evidence type="ECO:0000256" key="4">
    <source>
        <dbReference type="ARBA" id="ARBA00022692"/>
    </source>
</evidence>
<evidence type="ECO:0000259" key="11">
    <source>
        <dbReference type="Pfam" id="PF00999"/>
    </source>
</evidence>
<feature type="transmembrane region" description="Helical" evidence="10">
    <location>
        <begin position="183"/>
        <end position="202"/>
    </location>
</feature>
<feature type="transmembrane region" description="Helical" evidence="10">
    <location>
        <begin position="82"/>
        <end position="102"/>
    </location>
</feature>
<name>A0A9J5Z920_SOLCO</name>
<evidence type="ECO:0000256" key="10">
    <source>
        <dbReference type="SAM" id="Phobius"/>
    </source>
</evidence>
<dbReference type="GO" id="GO:0015297">
    <property type="term" value="F:antiporter activity"/>
    <property type="evidence" value="ECO:0007669"/>
    <property type="project" value="InterPro"/>
</dbReference>
<keyword evidence="3" id="KW-0633">Potassium transport</keyword>
<feature type="transmembrane region" description="Helical" evidence="10">
    <location>
        <begin position="299"/>
        <end position="318"/>
    </location>
</feature>
<evidence type="ECO:0000259" key="12">
    <source>
        <dbReference type="Pfam" id="PF23256"/>
    </source>
</evidence>
<dbReference type="GO" id="GO:1902600">
    <property type="term" value="P:proton transmembrane transport"/>
    <property type="evidence" value="ECO:0007669"/>
    <property type="project" value="InterPro"/>
</dbReference>
<accession>A0A9J5Z920</accession>
<feature type="transmembrane region" description="Helical" evidence="10">
    <location>
        <begin position="338"/>
        <end position="360"/>
    </location>
</feature>
<dbReference type="GO" id="GO:0012505">
    <property type="term" value="C:endomembrane system"/>
    <property type="evidence" value="ECO:0007669"/>
    <property type="project" value="TreeGrafter"/>
</dbReference>
<evidence type="ECO:0000256" key="8">
    <source>
        <dbReference type="ARBA" id="ARBA00023136"/>
    </source>
</evidence>
<keyword evidence="2" id="KW-0813">Transport</keyword>
<feature type="transmembrane region" description="Helical" evidence="10">
    <location>
        <begin position="214"/>
        <end position="234"/>
    </location>
</feature>
<keyword evidence="5" id="KW-0630">Potassium</keyword>
<keyword evidence="8 10" id="KW-0472">Membrane</keyword>
<dbReference type="Pfam" id="PF00999">
    <property type="entry name" value="Na_H_Exchanger"/>
    <property type="match status" value="1"/>
</dbReference>
<dbReference type="EMBL" id="JACXVP010000004">
    <property type="protein sequence ID" value="KAG5609361.1"/>
    <property type="molecule type" value="Genomic_DNA"/>
</dbReference>
<feature type="domain" description="Cation/H(+) antiporter C-terminal" evidence="13">
    <location>
        <begin position="634"/>
        <end position="794"/>
    </location>
</feature>
<feature type="transmembrane region" description="Helical" evidence="10">
    <location>
        <begin position="117"/>
        <end position="137"/>
    </location>
</feature>
<evidence type="ECO:0000313" key="15">
    <source>
        <dbReference type="Proteomes" id="UP000824120"/>
    </source>
</evidence>
<evidence type="ECO:0000313" key="14">
    <source>
        <dbReference type="EMBL" id="KAG5609361.1"/>
    </source>
</evidence>
<evidence type="ECO:0000256" key="2">
    <source>
        <dbReference type="ARBA" id="ARBA00022448"/>
    </source>
</evidence>
<keyword evidence="4 10" id="KW-0812">Transmembrane</keyword>
<comment type="caution">
    <text evidence="14">The sequence shown here is derived from an EMBL/GenBank/DDBJ whole genome shotgun (WGS) entry which is preliminary data.</text>
</comment>
<keyword evidence="7" id="KW-0406">Ion transport</keyword>
<feature type="transmembrane region" description="Helical" evidence="10">
    <location>
        <begin position="254"/>
        <end position="287"/>
    </location>
</feature>
<dbReference type="InterPro" id="IPR038770">
    <property type="entry name" value="Na+/solute_symporter_sf"/>
</dbReference>
<feature type="transmembrane region" description="Helical" evidence="10">
    <location>
        <begin position="411"/>
        <end position="435"/>
    </location>
</feature>
<dbReference type="InterPro" id="IPR050794">
    <property type="entry name" value="CPA2_transporter"/>
</dbReference>
<dbReference type="PANTHER" id="PTHR32468:SF145">
    <property type="entry name" value="CATION_H(+) ANTIPORTER 28"/>
    <property type="match status" value="1"/>
</dbReference>
<dbReference type="InterPro" id="IPR057290">
    <property type="entry name" value="CHX17_C"/>
</dbReference>
<dbReference type="InterPro" id="IPR006153">
    <property type="entry name" value="Cation/H_exchanger_TM"/>
</dbReference>
<evidence type="ECO:0000256" key="5">
    <source>
        <dbReference type="ARBA" id="ARBA00022958"/>
    </source>
</evidence>
<reference evidence="14 15" key="1">
    <citation type="submission" date="2020-09" db="EMBL/GenBank/DDBJ databases">
        <title>De no assembly of potato wild relative species, Solanum commersonii.</title>
        <authorList>
            <person name="Cho K."/>
        </authorList>
    </citation>
    <scope>NUCLEOTIDE SEQUENCE [LARGE SCALE GENOMIC DNA]</scope>
    <source>
        <strain evidence="14">LZ3.2</strain>
        <tissue evidence="14">Leaf</tissue>
    </source>
</reference>
<proteinExistence type="inferred from homology"/>
<organism evidence="14 15">
    <name type="scientific">Solanum commersonii</name>
    <name type="common">Commerson's wild potato</name>
    <name type="synonym">Commerson's nightshade</name>
    <dbReference type="NCBI Taxonomy" id="4109"/>
    <lineage>
        <taxon>Eukaryota</taxon>
        <taxon>Viridiplantae</taxon>
        <taxon>Streptophyta</taxon>
        <taxon>Embryophyta</taxon>
        <taxon>Tracheophyta</taxon>
        <taxon>Spermatophyta</taxon>
        <taxon>Magnoliopsida</taxon>
        <taxon>eudicotyledons</taxon>
        <taxon>Gunneridae</taxon>
        <taxon>Pentapetalae</taxon>
        <taxon>asterids</taxon>
        <taxon>lamiids</taxon>
        <taxon>Solanales</taxon>
        <taxon>Solanaceae</taxon>
        <taxon>Solanoideae</taxon>
        <taxon>Solaneae</taxon>
        <taxon>Solanum</taxon>
    </lineage>
</organism>